<evidence type="ECO:0000313" key="3">
    <source>
        <dbReference type="Proteomes" id="UP000231553"/>
    </source>
</evidence>
<dbReference type="GO" id="GO:0006145">
    <property type="term" value="P:purine nucleobase catabolic process"/>
    <property type="evidence" value="ECO:0007669"/>
    <property type="project" value="TreeGrafter"/>
</dbReference>
<keyword evidence="3" id="KW-1185">Reference proteome</keyword>
<dbReference type="InterPro" id="IPR032466">
    <property type="entry name" value="Metal_Hydrolase"/>
</dbReference>
<comment type="caution">
    <text evidence="2">The sequence shown here is derived from an EMBL/GenBank/DDBJ whole genome shotgun (WGS) entry which is preliminary data.</text>
</comment>
<sequence length="457" mass="47411">MFDIVISGAQVLLPTGLSRVDVAISNGQIAALHAPEDQVAARDRIAAEGLTLLPGAIDTHVHVRAPAFPERGTVLTETSAAAAGGVTTILEMPVTIPTTTSVEQLHLRRAHFECDALVNFGLYAGLGGIDAAQACALREAGALAFKIFTTAVPPGREAEFDGLACPSEDQQFRALEAANAAGLPLTVHCENAGLLKLFGQRSAGSNKAEAGFLNAARPAICEAVAVAAIAAMNAEIGAKLHIAHVTSERTAEVLRRFSGLCDLTAEVCPQSLYASETDLARAGVDGKTIPPIRYEADSQALWRALADGTITQVATDHAPFDAAEKQASAADFATAPAGVPGLEILVPAMLDAVATQKLSLPKAWDLVSASPARRFGLQGRKGEIAVGQDADLILVDMSAPTEIRKDTLFTQARGAAGLYAGRRFQGKVRRTIVGGTTVFNDGAITGRGGEGAFVPPA</sequence>
<dbReference type="AlphaFoldDB" id="A0A2M8J0G1"/>
<dbReference type="Pfam" id="PF01979">
    <property type="entry name" value="Amidohydro_1"/>
    <property type="match status" value="1"/>
</dbReference>
<dbReference type="InterPro" id="IPR006680">
    <property type="entry name" value="Amidohydro-rel"/>
</dbReference>
<organism evidence="2 3">
    <name type="scientific">Pseudooceanicola lipolyticus</name>
    <dbReference type="NCBI Taxonomy" id="2029104"/>
    <lineage>
        <taxon>Bacteria</taxon>
        <taxon>Pseudomonadati</taxon>
        <taxon>Pseudomonadota</taxon>
        <taxon>Alphaproteobacteria</taxon>
        <taxon>Rhodobacterales</taxon>
        <taxon>Paracoccaceae</taxon>
        <taxon>Pseudooceanicola</taxon>
    </lineage>
</organism>
<dbReference type="RefSeq" id="WP_100162927.1">
    <property type="nucleotide sequence ID" value="NZ_PGTB01000050.1"/>
</dbReference>
<dbReference type="PANTHER" id="PTHR43668:SF2">
    <property type="entry name" value="ALLANTOINASE"/>
    <property type="match status" value="1"/>
</dbReference>
<protein>
    <submittedName>
        <fullName evidence="2">Dihydroorotase</fullName>
    </submittedName>
</protein>
<dbReference type="Gene3D" id="3.20.20.140">
    <property type="entry name" value="Metal-dependent hydrolases"/>
    <property type="match status" value="1"/>
</dbReference>
<evidence type="ECO:0000259" key="1">
    <source>
        <dbReference type="Pfam" id="PF01979"/>
    </source>
</evidence>
<reference evidence="2 3" key="1">
    <citation type="journal article" date="2018" name="Int. J. Syst. Evol. Microbiol.">
        <title>Pseudooceanicola lipolyticus sp. nov., a marine alphaproteobacterium, reclassification of Oceanicola flagellatus as Pseudooceanicola flagellatus comb. nov. and emended description of the genus Pseudooceanicola.</title>
        <authorList>
            <person name="Huang M.-M."/>
            <person name="Guo L.-L."/>
            <person name="Wu Y.-H."/>
            <person name="Lai Q.-L."/>
            <person name="Shao Z.-Z."/>
            <person name="Wang C.-S."/>
            <person name="Wu M."/>
            <person name="Xu X.-W."/>
        </authorList>
    </citation>
    <scope>NUCLEOTIDE SEQUENCE [LARGE SCALE GENOMIC DNA]</scope>
    <source>
        <strain evidence="2 3">157</strain>
    </source>
</reference>
<name>A0A2M8J0G1_9RHOB</name>
<dbReference type="GO" id="GO:0004038">
    <property type="term" value="F:allantoinase activity"/>
    <property type="evidence" value="ECO:0007669"/>
    <property type="project" value="TreeGrafter"/>
</dbReference>
<evidence type="ECO:0000313" key="2">
    <source>
        <dbReference type="EMBL" id="PJE36244.1"/>
    </source>
</evidence>
<dbReference type="SUPFAM" id="SSF51556">
    <property type="entry name" value="Metallo-dependent hydrolases"/>
    <property type="match status" value="1"/>
</dbReference>
<dbReference type="EMBL" id="PGTB01000050">
    <property type="protein sequence ID" value="PJE36244.1"/>
    <property type="molecule type" value="Genomic_DNA"/>
</dbReference>
<proteinExistence type="predicted"/>
<dbReference type="PANTHER" id="PTHR43668">
    <property type="entry name" value="ALLANTOINASE"/>
    <property type="match status" value="1"/>
</dbReference>
<feature type="domain" description="Amidohydrolase-related" evidence="1">
    <location>
        <begin position="51"/>
        <end position="438"/>
    </location>
</feature>
<dbReference type="InterPro" id="IPR011059">
    <property type="entry name" value="Metal-dep_hydrolase_composite"/>
</dbReference>
<dbReference type="InterPro" id="IPR050138">
    <property type="entry name" value="DHOase/Allantoinase_Hydrolase"/>
</dbReference>
<accession>A0A2M8J0G1</accession>
<dbReference type="GO" id="GO:0005737">
    <property type="term" value="C:cytoplasm"/>
    <property type="evidence" value="ECO:0007669"/>
    <property type="project" value="TreeGrafter"/>
</dbReference>
<dbReference type="Proteomes" id="UP000231553">
    <property type="component" value="Unassembled WGS sequence"/>
</dbReference>
<dbReference type="SUPFAM" id="SSF51338">
    <property type="entry name" value="Composite domain of metallo-dependent hydrolases"/>
    <property type="match status" value="1"/>
</dbReference>
<dbReference type="Gene3D" id="2.30.40.10">
    <property type="entry name" value="Urease, subunit C, domain 1"/>
    <property type="match status" value="1"/>
</dbReference>
<dbReference type="OrthoDB" id="9775759at2"/>
<gene>
    <name evidence="2" type="ORF">CVM52_13000</name>
</gene>